<evidence type="ECO:0000313" key="3">
    <source>
        <dbReference type="Proteomes" id="UP000727907"/>
    </source>
</evidence>
<name>A0ABS6IL23_9HYPH</name>
<feature type="transmembrane region" description="Helical" evidence="1">
    <location>
        <begin position="84"/>
        <end position="103"/>
    </location>
</feature>
<proteinExistence type="predicted"/>
<protein>
    <submittedName>
        <fullName evidence="2">DUF1345 domain-containing protein</fullName>
    </submittedName>
</protein>
<feature type="transmembrane region" description="Helical" evidence="1">
    <location>
        <begin position="17"/>
        <end position="35"/>
    </location>
</feature>
<dbReference type="Proteomes" id="UP000727907">
    <property type="component" value="Unassembled WGS sequence"/>
</dbReference>
<dbReference type="Pfam" id="PF07077">
    <property type="entry name" value="DUF1345"/>
    <property type="match status" value="1"/>
</dbReference>
<feature type="transmembrane region" description="Helical" evidence="1">
    <location>
        <begin position="201"/>
        <end position="222"/>
    </location>
</feature>
<comment type="caution">
    <text evidence="2">The sequence shown here is derived from an EMBL/GenBank/DDBJ whole genome shotgun (WGS) entry which is preliminary data.</text>
</comment>
<sequence length="223" mass="24595">MSETSGYLRGFRRFVHARTRLLVALAAGFALFLLLPKDMRIETRWLLAWDLAAFLYIVTTLRMIAKSTVETCYARAAYYDEGDWIILVVVIVSAGASFATIFSELAMLKTPHGSLFHALAISGATVALSWTFTHLVFTLHYANVYYRPDDDGPGGLEFPGDRPPDYRDFLYYSFVIGCASQTGDVGTVSPAMRRVTLVHGIVSFTFNTAILALTINVGASLVS</sequence>
<dbReference type="RefSeq" id="WP_216962309.1">
    <property type="nucleotide sequence ID" value="NZ_JAHOPB010000001.1"/>
</dbReference>
<evidence type="ECO:0000313" key="2">
    <source>
        <dbReference type="EMBL" id="MBU8875294.1"/>
    </source>
</evidence>
<keyword evidence="1" id="KW-1133">Transmembrane helix</keyword>
<keyword evidence="1" id="KW-0812">Transmembrane</keyword>
<dbReference type="EMBL" id="JAHOPB010000001">
    <property type="protein sequence ID" value="MBU8875294.1"/>
    <property type="molecule type" value="Genomic_DNA"/>
</dbReference>
<gene>
    <name evidence="2" type="ORF">KQ910_16085</name>
</gene>
<dbReference type="InterPro" id="IPR009781">
    <property type="entry name" value="DUF1345"/>
</dbReference>
<feature type="transmembrane region" description="Helical" evidence="1">
    <location>
        <begin position="115"/>
        <end position="137"/>
    </location>
</feature>
<keyword evidence="1" id="KW-0472">Membrane</keyword>
<accession>A0ABS6IL23</accession>
<evidence type="ECO:0000256" key="1">
    <source>
        <dbReference type="SAM" id="Phobius"/>
    </source>
</evidence>
<reference evidence="2 3" key="1">
    <citation type="submission" date="2021-06" db="EMBL/GenBank/DDBJ databases">
        <authorList>
            <person name="Lee D.H."/>
        </authorList>
    </citation>
    <scope>NUCLEOTIDE SEQUENCE [LARGE SCALE GENOMIC DNA]</scope>
    <source>
        <strain evidence="2 3">MMS21-HV4-11</strain>
    </source>
</reference>
<feature type="transmembrane region" description="Helical" evidence="1">
    <location>
        <begin position="47"/>
        <end position="64"/>
    </location>
</feature>
<organism evidence="2 3">
    <name type="scientific">Reyranella humidisoli</name>
    <dbReference type="NCBI Taxonomy" id="2849149"/>
    <lineage>
        <taxon>Bacteria</taxon>
        <taxon>Pseudomonadati</taxon>
        <taxon>Pseudomonadota</taxon>
        <taxon>Alphaproteobacteria</taxon>
        <taxon>Hyphomicrobiales</taxon>
        <taxon>Reyranellaceae</taxon>
        <taxon>Reyranella</taxon>
    </lineage>
</organism>
<keyword evidence="3" id="KW-1185">Reference proteome</keyword>